<dbReference type="SUPFAM" id="SSF52833">
    <property type="entry name" value="Thioredoxin-like"/>
    <property type="match status" value="1"/>
</dbReference>
<name>A0A915WR65_9ARCH</name>
<sequence length="292" mass="32866">MDEKEKKSLGIRDAIIIGSIIVAVSIIIGAYIVSSSLSNISLASGQGTTSQLQTYISTLQTEPLPNITNIDPVYGNPNSTNVIVYEYSDYACPFCDEFYLETFPSIYQNYIQTGQISWVYKVFPLYSIHPYANITSQYLTTIYELYGFNTWEEFTNWSWYNQLQGVTWDGFSNQTAVYEAFNSEAQNLGLNVSLIDAYINNMTYYPVIYNSETNAIDTYGIDATPSFIIAVKTSNINYSEISSVENELNSLKQYGLSYSVYKTPDGNYIMFQFAGALPYSFFSNILGPLTQG</sequence>
<keyword evidence="5" id="KW-1185">Reference proteome</keyword>
<dbReference type="Pfam" id="PF13462">
    <property type="entry name" value="Thioredoxin_4"/>
    <property type="match status" value="1"/>
</dbReference>
<keyword evidence="2" id="KW-0472">Membrane</keyword>
<gene>
    <name evidence="4" type="ORF">MJ1_0017</name>
</gene>
<feature type="domain" description="Thioredoxin-like fold" evidence="3">
    <location>
        <begin position="71"/>
        <end position="234"/>
    </location>
</feature>
<feature type="transmembrane region" description="Helical" evidence="2">
    <location>
        <begin position="14"/>
        <end position="33"/>
    </location>
</feature>
<protein>
    <submittedName>
        <fullName evidence="4">DSBA oxidoreductase</fullName>
    </submittedName>
</protein>
<dbReference type="RefSeq" id="WP_258393240.1">
    <property type="nucleotide sequence ID" value="NZ_AP019769.1"/>
</dbReference>
<keyword evidence="2" id="KW-0812">Transmembrane</keyword>
<comment type="similarity">
    <text evidence="1">Belongs to the glutaredoxin family.</text>
</comment>
<evidence type="ECO:0000259" key="3">
    <source>
        <dbReference type="Pfam" id="PF13462"/>
    </source>
</evidence>
<dbReference type="GeneID" id="74567969"/>
<evidence type="ECO:0000256" key="1">
    <source>
        <dbReference type="ARBA" id="ARBA00007787"/>
    </source>
</evidence>
<evidence type="ECO:0000313" key="4">
    <source>
        <dbReference type="EMBL" id="BBL45198.1"/>
    </source>
</evidence>
<dbReference type="KEGG" id="naer:MJ1_0017"/>
<keyword evidence="2" id="KW-1133">Transmembrane helix</keyword>
<dbReference type="Gene3D" id="1.10.40.80">
    <property type="match status" value="1"/>
</dbReference>
<organism evidence="4 5">
    <name type="scientific">Nanobdella aerobiophila</name>
    <dbReference type="NCBI Taxonomy" id="2586965"/>
    <lineage>
        <taxon>Archaea</taxon>
        <taxon>Nanobdellota</taxon>
        <taxon>Nanobdellia</taxon>
        <taxon>Nanobdellales</taxon>
        <taxon>Nanobdellaceae</taxon>
        <taxon>Nanobdella</taxon>
    </lineage>
</organism>
<dbReference type="EMBL" id="AP019769">
    <property type="protein sequence ID" value="BBL45198.1"/>
    <property type="molecule type" value="Genomic_DNA"/>
</dbReference>
<proteinExistence type="inferred from homology"/>
<reference evidence="5" key="1">
    <citation type="journal article" date="2022" name="Int. J. Syst. Evol. Microbiol.">
        <title>Nanobdella aerobiophila gen. nov., sp. nov., a thermoacidophilic, obligate ectosymbiotic archaeon, and proposal of Nanobdellaceae fam. nov., Nanobdellales ord. nov. and Nanobdellia class. nov.</title>
        <authorList>
            <person name="Kato S."/>
            <person name="Ogasawara A."/>
            <person name="Itoh T."/>
            <person name="Sakai H.D."/>
            <person name="Shimizu M."/>
            <person name="Yuki M."/>
            <person name="Kaneko M."/>
            <person name="Takashina T."/>
            <person name="Ohkuma M."/>
        </authorList>
    </citation>
    <scope>NUCLEOTIDE SEQUENCE [LARGE SCALE GENOMIC DNA]</scope>
    <source>
        <strain evidence="5">MJ1</strain>
    </source>
</reference>
<evidence type="ECO:0000313" key="5">
    <source>
        <dbReference type="Proteomes" id="UP001055553"/>
    </source>
</evidence>
<dbReference type="InterPro" id="IPR012336">
    <property type="entry name" value="Thioredoxin-like_fold"/>
</dbReference>
<accession>A0A915WR65</accession>
<dbReference type="Proteomes" id="UP001055553">
    <property type="component" value="Chromosome"/>
</dbReference>
<evidence type="ECO:0000256" key="2">
    <source>
        <dbReference type="SAM" id="Phobius"/>
    </source>
</evidence>
<dbReference type="AlphaFoldDB" id="A0A915WR65"/>
<dbReference type="Gene3D" id="3.40.30.10">
    <property type="entry name" value="Glutaredoxin"/>
    <property type="match status" value="1"/>
</dbReference>
<dbReference type="InterPro" id="IPR036249">
    <property type="entry name" value="Thioredoxin-like_sf"/>
</dbReference>